<accession>A0A3D8U285</accession>
<dbReference type="CDD" id="cd00077">
    <property type="entry name" value="HDc"/>
    <property type="match status" value="1"/>
</dbReference>
<dbReference type="EMBL" id="NJNR01000001">
    <property type="protein sequence ID" value="RDX11155.1"/>
    <property type="molecule type" value="Genomic_DNA"/>
</dbReference>
<sequence length="207" mass="23338">MHTHCVIVATIGCQIVRRQNALFTRRCTLPKDAEVPPTTGVTGGHVPPRLLDEHLVLIGGLLHDIGTYRVFKHDGSDGEPLKFSKKRYILHGLKGYEYLLDEGVDESIAQFCRNHTGVGLTREDVVRQELPLPPADYVPMNLEQEVVMYADKFHSKSVPPKFLQVEAYTARAERFGGENKQRWLDLVAKYGVPDIPALAEKYGMRMI</sequence>
<gene>
    <name evidence="1" type="ORF">CE169_00050</name>
</gene>
<reference evidence="1 2" key="1">
    <citation type="journal article" date="2017" name="Anaerobe">
        <title>Quantification, isolation and characterization of Bifidobacterium from the vaginal microbiomes of reproductive aged women.</title>
        <authorList>
            <person name="Freitas A.C."/>
            <person name="Hill J.E."/>
        </authorList>
    </citation>
    <scope>NUCLEOTIDE SEQUENCE [LARGE SCALE GENOMIC DNA]</scope>
    <source>
        <strain evidence="1 2">N6D05</strain>
    </source>
</reference>
<dbReference type="Pfam" id="PF01966">
    <property type="entry name" value="HD"/>
    <property type="match status" value="1"/>
</dbReference>
<dbReference type="InterPro" id="IPR006674">
    <property type="entry name" value="HD_domain"/>
</dbReference>
<proteinExistence type="predicted"/>
<protein>
    <submittedName>
        <fullName evidence="1">Phosphohydrolase</fullName>
    </submittedName>
</protein>
<comment type="caution">
    <text evidence="1">The sequence shown here is derived from an EMBL/GenBank/DDBJ whole genome shotgun (WGS) entry which is preliminary data.</text>
</comment>
<dbReference type="AlphaFoldDB" id="A0A3D8U285"/>
<evidence type="ECO:0000313" key="1">
    <source>
        <dbReference type="EMBL" id="RDX11155.1"/>
    </source>
</evidence>
<dbReference type="InterPro" id="IPR003607">
    <property type="entry name" value="HD/PDEase_dom"/>
</dbReference>
<name>A0A3D8U285_BIFLN</name>
<dbReference type="Gene3D" id="1.10.3210.10">
    <property type="entry name" value="Hypothetical protein af1432"/>
    <property type="match status" value="1"/>
</dbReference>
<dbReference type="SUPFAM" id="SSF109604">
    <property type="entry name" value="HD-domain/PDEase-like"/>
    <property type="match status" value="1"/>
</dbReference>
<organism evidence="1 2">
    <name type="scientific">Bifidobacterium longum</name>
    <dbReference type="NCBI Taxonomy" id="216816"/>
    <lineage>
        <taxon>Bacteria</taxon>
        <taxon>Bacillati</taxon>
        <taxon>Actinomycetota</taxon>
        <taxon>Actinomycetes</taxon>
        <taxon>Bifidobacteriales</taxon>
        <taxon>Bifidobacteriaceae</taxon>
        <taxon>Bifidobacterium</taxon>
    </lineage>
</organism>
<keyword evidence="1" id="KW-0378">Hydrolase</keyword>
<dbReference type="Proteomes" id="UP000257074">
    <property type="component" value="Unassembled WGS sequence"/>
</dbReference>
<dbReference type="GO" id="GO:0016787">
    <property type="term" value="F:hydrolase activity"/>
    <property type="evidence" value="ECO:0007669"/>
    <property type="project" value="UniProtKB-KW"/>
</dbReference>
<evidence type="ECO:0000313" key="2">
    <source>
        <dbReference type="Proteomes" id="UP000257074"/>
    </source>
</evidence>